<dbReference type="VEuPathDB" id="TriTrypDB:LtaPh_3424281"/>
<protein>
    <submittedName>
        <fullName evidence="2">Flagellar attachment zone protein, putative</fullName>
    </submittedName>
</protein>
<feature type="compositionally biased region" description="Low complexity" evidence="1">
    <location>
        <begin position="2579"/>
        <end position="2588"/>
    </location>
</feature>
<keyword evidence="3" id="KW-1185">Reference proteome</keyword>
<feature type="compositionally biased region" description="Basic residues" evidence="1">
    <location>
        <begin position="2511"/>
        <end position="2521"/>
    </location>
</feature>
<feature type="compositionally biased region" description="Basic residues" evidence="1">
    <location>
        <begin position="2594"/>
        <end position="2604"/>
    </location>
</feature>
<name>A0A640KXM7_LEITA</name>
<feature type="compositionally biased region" description="Pro residues" evidence="1">
    <location>
        <begin position="2478"/>
        <end position="2495"/>
    </location>
</feature>
<feature type="compositionally biased region" description="Low complexity" evidence="1">
    <location>
        <begin position="2522"/>
        <end position="2532"/>
    </location>
</feature>
<feature type="compositionally biased region" description="Pro residues" evidence="1">
    <location>
        <begin position="2561"/>
        <end position="2578"/>
    </location>
</feature>
<dbReference type="Proteomes" id="UP000419144">
    <property type="component" value="Unassembled WGS sequence"/>
</dbReference>
<proteinExistence type="predicted"/>
<evidence type="ECO:0000313" key="2">
    <source>
        <dbReference type="EMBL" id="GET92317.1"/>
    </source>
</evidence>
<feature type="compositionally biased region" description="Low complexity" evidence="1">
    <location>
        <begin position="2439"/>
        <end position="2449"/>
    </location>
</feature>
<feature type="compositionally biased region" description="Low complexity" evidence="1">
    <location>
        <begin position="2496"/>
        <end position="2505"/>
    </location>
</feature>
<organism evidence="2 3">
    <name type="scientific">Leishmania tarentolae</name>
    <name type="common">Sauroleishmania tarentolae</name>
    <dbReference type="NCBI Taxonomy" id="5689"/>
    <lineage>
        <taxon>Eukaryota</taxon>
        <taxon>Discoba</taxon>
        <taxon>Euglenozoa</taxon>
        <taxon>Kinetoplastea</taxon>
        <taxon>Metakinetoplastina</taxon>
        <taxon>Trypanosomatida</taxon>
        <taxon>Trypanosomatidae</taxon>
        <taxon>Leishmaniinae</taxon>
        <taxon>Leishmania</taxon>
        <taxon>lizard Leishmania</taxon>
    </lineage>
</organism>
<reference evidence="2" key="1">
    <citation type="submission" date="2019-11" db="EMBL/GenBank/DDBJ databases">
        <title>Leishmania tarentolae CDS.</title>
        <authorList>
            <person name="Goto Y."/>
            <person name="Yamagishi J."/>
        </authorList>
    </citation>
    <scope>NUCLEOTIDE SEQUENCE [LARGE SCALE GENOMIC DNA]</scope>
    <source>
        <strain evidence="2">Parrot Tar II</strain>
    </source>
</reference>
<dbReference type="EMBL" id="BLBS01000054">
    <property type="protein sequence ID" value="GET92317.1"/>
    <property type="molecule type" value="Genomic_DNA"/>
</dbReference>
<feature type="compositionally biased region" description="Basic residues" evidence="1">
    <location>
        <begin position="2428"/>
        <end position="2438"/>
    </location>
</feature>
<sequence length="2841" mass="316226">MRREARAACSPQQPPVLALKHLLMAGSTLRLRLIAVVSAHVVLLEFSNRKFLLLTKSRQRSVLTLHCLQQHQHILKLGLQSSNVLTNRLYTAGRILAGTTELLHGHGVQRLVGDLLRLQCARRCVAHGHRLRRYGQRAVRVAGLQRGVALRAERGHLLRKPLRLRPLLLQLGRQLLHGSVLVHVLLHGHGVQRLVGDLLRLQCARRCVAHGYRLRRYGQRAVRVAGLQRGVALRAERGHLLRKPLRLRPLLLQLGRQLLHGSVLVHVLLHGHGVQRLVGDLLRLQRARRCVAHGHRLRRYGQRAVRVAGLQRGVALRAERGHLLRKPLRRRPLLLQLGRQLLHGSVLVHVLLHGHGVQRPVGDLLRLQRARRCVAHGHRLRRYGQRAVRVAGLQRGVALRAERGHLLRKPLRLRPLLLQLGRQLLHGSVLVHVLLHGHGVQRLVGDLLRLQRARRCVAHGHRLRRYGQRAVRVAGLQRGVALRAERGHLLRKPLRLRPLLLQLGRQLLHGSVLVHVLLHGHGVQRLVGDLLRLQCARRCVAHGHRLRRYGQRAVRVAGLQRGVALRAERGHLLRKPLRRRPLLLQLGRQLLHGSVLVHVLLHGHGVQRLVGDLLRLQRARRCVAHGHRLRRYGQRAVRVAGLQRGVALRAERGHLLRKPLRRRPLLLQLGRQLLHGSVLVHILLHGHGVQRLVGDLLRLQRARRCVAHGHRLRRYGQRAVRVAGLQRGVALRAERGHLLRKPLRLRPLLLQLGRQLLHGSVLVHVLLHGHGVQRLVGDLLRLQCARRCVAHGHRLRRYGQRAVRVAGLQRGVALRAERGHLLRKPLRLRPLLLQLGRQLLHGSVLVHVLLHGHGVQRLVGDLLRLQCARRCVAHGHRLRRYGQRAVRVAGLQRGVALRAERGHLLRKPLRRRPLLLQLGRQLLHGSVLVHVLLHGHGVQRPVGDLLRLQRARRCVAHGHRLRRYGQRAVRVAGLQRGVALRAERGHLLRKPLRLRPLLLQLGRQLLHGSVLVHVLLHGHGVQRLVGDLLRLQRARRCVAHGHRLRRYGQRAVRVAGLQRGVALRAERGHLLRKPLRLRPLLLQLGRQLLHGSVLVHVLLHGHGVQRLVGDLLRLQCARRCVAHGHRLRRYGQRAVRVAGLQRGVALRAERGHLLRKPLRRRPLLLQLGRQLLHGSVLVHVLLHGHGVQRLVGDLLRLQRARRCVAHGHRLRRYGQRAVRVAGLQRGVALRAERGHLLRKPLRLRPLLLQLGRQLLHGSVLVHVLLHGHGVQRLVGDLLRLQRARRCVAHGHRLRRYGQRAVRVAGLQRGVALRAERGHLLRKPLRLRPLLLQLGRQLLHGSVLVHVLLHGHGVQRLVGDLLRLQCARRCVAHGHRLRRYGQRAVRVAGLQRGVALRAERGHLLRKPLRRRPLLLQLGRQLLHGSVLVHVLLHGHGVQRLVGDLLRLQRARRCVAHGHRLRRYGQRAVRVAGLQRGVALRAERGHLLRKPLRRRPLLLQLGRQLLHGSVLVHVLLHGHGVQRLVGDLLRLQCARRCVAHGHRLRRYGQRAVRVAGLQRGVALRAERGHLLRKPLRLRPLLLQLGRQLLHGSVLVHVLLHGHGVQRLVGDLLRLQCARRCVAHGHRLRRYGQRAVRVAGLQRGVALRAERGHLLRKPLRLRPLLLQLGRQLLHGSVLVHVLLHGHGVQRLVGDLLRLQCARRCVAHGHRLRRYGQRAVRVAGLQRGVALRAERGHLLRKPLRRRPLLLQLGRQLLHGSVLVHVLLHGHGVQRLVGDLLRLQRARRCVAHGHRLRRYGQRAVRVAGLQRGVALRAERGHLLRKPLRLRPLLLQLGRQLLHGSVLVHVLLHGHGVQRLVGDLLRLQRARRCVAHGHRLRRYGQRAVRVAGLQRGVALRAERGHLLRKPLRLRPLLLQLGRQLLHGSVLVHVLLHGHGVQRLVGDLLRLQCARRCVAHGHRLRRYGQRAVRVAGLQRGVALRAERGHLLRKPLRRRPLLLQLGRQLLHGSVLVHVLLHGHGVQRLVGDLLRLQRARRCVAHGHRLRRYGQRAVRVAGLQRGVALRAERGHLLRKPLRRRPLLLQLGRQLLHGSVLVHVLLHGHGVQRLVGDLLRLQRARRCVAHGHRLRRYGQRAVRVAGLQRGVALRAERGHLLRKPLRRRPLLLQLGRQLLHGSVLVHVLLHGHGVQRLVGDLLRLQRARRCVAHGHRLRRYGQRAVRVAGLQRGVALRAERGHLLRKPLRRRPLLLQLGRQLLHGSVLVHVLLHGHGVQRLVGDLLRLQARAAASRMGTGFAGTGSVPSASRASSAALRFARNAATSSASLSASALCSSSSAVSCSTAASLSMYSSTVTAYSGSSAICCGSSARAAASRMGTGFAGTGSVPSASRASSAALRFARNAATSSASLSASASAPPARPSAAPRQRPCPCTPPRSRRTAARRRSAAAPVRAPLRRSWAQASPVRAACRPRRGPPARRCASRGTRPPPPQASPPPPSAPPARPSAAPRQRPCPCTPPRSRRTAARRRSAAAPARAPLRRSWAQASPVRAACRPRRGPPARRCASRGTRPPPPQASPPPPSAPPARPSAAPRQRPCPCTPPRSRRTAARRRSAAAPARAPLRRSWAQASPVRAACRPRRGLQRGVALRAERGHLLRKPLRRRPLLLQLGRQLLHGSVLVHILLHGHGVQRLVGDLLRLQRARRCVAHGTGFAGTGSVPSASRASSAALRFARNAATSSASLSASALCSSSSAVSCSTAASLSMYSSTVTAYSGSSAICCGSSARAAASLMGTGFAGTGSVPSASRASSAALRFARNAATSSASLSASALCSSSSAATLATSSSFAVSAS</sequence>
<evidence type="ECO:0000256" key="1">
    <source>
        <dbReference type="SAM" id="MobiDB-lite"/>
    </source>
</evidence>
<keyword evidence="2" id="KW-0282">Flagellum</keyword>
<keyword evidence="2" id="KW-0969">Cilium</keyword>
<accession>A0A640KXM7</accession>
<feature type="region of interest" description="Disordered" evidence="1">
    <location>
        <begin position="2399"/>
        <end position="2617"/>
    </location>
</feature>
<gene>
    <name evidence="2" type="ORF">LtaPh_3424281</name>
</gene>
<evidence type="ECO:0000313" key="3">
    <source>
        <dbReference type="Proteomes" id="UP000419144"/>
    </source>
</evidence>
<keyword evidence="2" id="KW-0966">Cell projection</keyword>
<comment type="caution">
    <text evidence="2">The sequence shown here is derived from an EMBL/GenBank/DDBJ whole genome shotgun (WGS) entry which is preliminary data.</text>
</comment>
<feature type="compositionally biased region" description="Low complexity" evidence="1">
    <location>
        <begin position="2605"/>
        <end position="2615"/>
    </location>
</feature>
<feature type="compositionally biased region" description="Low complexity" evidence="1">
    <location>
        <begin position="2399"/>
        <end position="2422"/>
    </location>
</feature>